<keyword evidence="2" id="KW-0547">Nucleotide-binding</keyword>
<feature type="domain" description="NAD-glutamate dehydrogenase catalytic" evidence="6">
    <location>
        <begin position="725"/>
        <end position="1220"/>
    </location>
</feature>
<dbReference type="GO" id="GO:0016301">
    <property type="term" value="F:kinase activity"/>
    <property type="evidence" value="ECO:0007669"/>
    <property type="project" value="UniProtKB-KW"/>
</dbReference>
<dbReference type="GO" id="GO:0005524">
    <property type="term" value="F:ATP binding"/>
    <property type="evidence" value="ECO:0007669"/>
    <property type="project" value="UniProtKB-KW"/>
</dbReference>
<evidence type="ECO:0000259" key="6">
    <source>
        <dbReference type="Pfam" id="PF05088"/>
    </source>
</evidence>
<dbReference type="Pfam" id="PF21073">
    <property type="entry name" value="GDH_HM1"/>
    <property type="match status" value="1"/>
</dbReference>
<evidence type="ECO:0000256" key="2">
    <source>
        <dbReference type="ARBA" id="ARBA00022741"/>
    </source>
</evidence>
<gene>
    <name evidence="11" type="primary">gdh_1</name>
    <name evidence="11" type="ORF">DSM104440_02211</name>
</gene>
<sequence length="1605" mass="177458">MHFPSHEQKQAILEKVLRLADQRLSGAAAQEARTFIAHYFDQADVEDLASRTVEDLYGAALAHLGFARRFASGMPKLRVYNPRLEEHGWTSPHTVIEIVNDDMPFLVDSVGMEINHLGYTQHLLLHPILRAKRDNEGELQAIAAPAGEGQAESLIHVEVDRETDPERLKAIGMHLQSVLADVRAAVQDWKAMSAHMDAIVLGLAKPPVTVDAAEAAEIRDFLAWAADHHFTFLGYREYQLTTVDGQDQLKIVPRSGLGVLREPKLGGLSQSFAELPAALRALAREPRLLVLTKANTRATVHRPGYLDYIGIKQFDAAGRVVGERRFVGLYTSSAYQEDPSWIPLLRRKVAKVIAQAGFPEGSHAYKNLLTVLHDYPRDELIQVDDATLSETALGILRLGDRRRTRVFVRRDLFGRFFSCMIFLPRENYNTDVRVKIQEILKRHLGGATAEFTVQLSDAVLARIHMLVRTSPKETPAYDVRAIEAEIVLATRRWDDDLKFALTAALGEDRMVGMLRTYANAFPVAYREAVAPRAAVRDIQFMETLKSNEDFALNLYRPQGADDRTLRLRIFRMGKPIPLSASLPVLEHMGLETLDEVSYEVERQGAAGTVYLHDFGMRSDRPIADVAAIKALTEEALARVSRGDIEDDGFNRLTPGAAIAPDDVVVLRAYAKYLKQSGFTFSQDYIEKTLAAHAGITTKLVALFHARFDPAGTANREEAQQKLHTQIKEALNDVANLDEDRILHRFLYVIGATLRTNHWVKGANGRRKHYLSLKIESAKVPELPEPRPLFEVFVYSPRVEAIHLRGGKVARGGLRWSDRPEDFRTEVLGLMKAQMVKNAVIVPVGSKGGFVVKKGPPPSDREAWLKEGVSCYKNFLRGLLDITDNRVAGKIVPPKDVVRHDPDDPYLVVAADKGTATFSDIANGVSAEYGFWLADAFASGGSAGYDHKKMGITAKGAWESVMRHFREMGIDTQSQDFSVAGIGDMSGDVFGNGMLLSRRINLVAAFDHRHIFLDPSPDPEASFKERERMFVLPRSSWEDYDKKLISKGGGIFPRSAKSIPISPQVKAVLGITEDSLAPQELMKAILKAPVDLLYNGGIGTYVKAASQANTEAGDRANDAIRVNGGDLRCKVVGEGGNLGFTQLGRVEYALKGGRICTDAIDNSAGVDCSDHEVNIKILLGQVVAEGGLDEAKRNVLLAQMTDEVGDLVLADNYYQTQSLAVSGVRGEKLLDGQAAFIRALEKAGQLNRAVEYLPSDDEIAERRADKVGLTSPERAVLLAYSKMVLFEELCQSPIVDDPYVAKALMDYFPTPLREKYPEAIAKHALRREIIATVVANTMINRTGSIFVHRMQDETGASSEEVVRSFILVRDIFGLESLWSEIDSLDNRVPASLQSEMLIDVGRLLLRGTLWFLRRRREKLPIAEVLEIFWPGLAALQAKLPAVLSSGDRVAWEGYVARLSKSGVPEPLAKRLAALESLYAALDVTEVAIEQKKGVDTIATLYFSLVGELELRWFGERITALPTDTPWQALARNALRDDLSGQQRALTQAVAKLSPQAGDAAAMLAAWKTRYAPALTRLKGMTDEVKRAGSTDLAVLSVLLRELRGLA</sequence>
<evidence type="ECO:0000259" key="7">
    <source>
        <dbReference type="Pfam" id="PF21074"/>
    </source>
</evidence>
<dbReference type="InterPro" id="IPR049056">
    <property type="entry name" value="NAD_Glu_DH_HM3"/>
</dbReference>
<evidence type="ECO:0000313" key="12">
    <source>
        <dbReference type="Proteomes" id="UP000503096"/>
    </source>
</evidence>
<dbReference type="InterPro" id="IPR046346">
    <property type="entry name" value="Aminoacid_DH-like_N_sf"/>
</dbReference>
<dbReference type="Proteomes" id="UP000503096">
    <property type="component" value="Chromosome"/>
</dbReference>
<evidence type="ECO:0000313" key="11">
    <source>
        <dbReference type="EMBL" id="QJR15392.1"/>
    </source>
</evidence>
<keyword evidence="5 11" id="KW-0560">Oxidoreductase</keyword>
<dbReference type="InterPro" id="IPR028971">
    <property type="entry name" value="NAD-GDH_cat"/>
</dbReference>
<feature type="domain" description="NAD-specific glutamate dehydrogenase C-terminal" evidence="7">
    <location>
        <begin position="1266"/>
        <end position="1602"/>
    </location>
</feature>
<organism evidence="11 12">
    <name type="scientific">Usitatibacter palustris</name>
    <dbReference type="NCBI Taxonomy" id="2732487"/>
    <lineage>
        <taxon>Bacteria</taxon>
        <taxon>Pseudomonadati</taxon>
        <taxon>Pseudomonadota</taxon>
        <taxon>Betaproteobacteria</taxon>
        <taxon>Nitrosomonadales</taxon>
        <taxon>Usitatibacteraceae</taxon>
        <taxon>Usitatibacter</taxon>
    </lineage>
</organism>
<evidence type="ECO:0000256" key="1">
    <source>
        <dbReference type="ARBA" id="ARBA00022679"/>
    </source>
</evidence>
<evidence type="ECO:0000256" key="5">
    <source>
        <dbReference type="ARBA" id="ARBA00023002"/>
    </source>
</evidence>
<dbReference type="Pfam" id="PF05088">
    <property type="entry name" value="Bac_GDH_CD"/>
    <property type="match status" value="1"/>
</dbReference>
<dbReference type="GO" id="GO:0004069">
    <property type="term" value="F:L-aspartate:2-oxoglutarate aminotransferase activity"/>
    <property type="evidence" value="ECO:0007669"/>
    <property type="project" value="InterPro"/>
</dbReference>
<feature type="domain" description="NAD-glutamate dehydrogenase ACT3" evidence="10">
    <location>
        <begin position="550"/>
        <end position="621"/>
    </location>
</feature>
<keyword evidence="12" id="KW-1185">Reference proteome</keyword>
<dbReference type="KEGG" id="upl:DSM104440_02211"/>
<dbReference type="SUPFAM" id="SSF53223">
    <property type="entry name" value="Aminoacid dehydrogenase-like, N-terminal domain"/>
    <property type="match status" value="1"/>
</dbReference>
<dbReference type="InterPro" id="IPR023000">
    <property type="entry name" value="Shikimate_kinase_CS"/>
</dbReference>
<dbReference type="GO" id="GO:0004352">
    <property type="term" value="F:glutamate dehydrogenase (NAD+) activity"/>
    <property type="evidence" value="ECO:0007669"/>
    <property type="project" value="UniProtKB-EC"/>
</dbReference>
<dbReference type="Pfam" id="PF21074">
    <property type="entry name" value="GDH_C"/>
    <property type="match status" value="1"/>
</dbReference>
<protein>
    <submittedName>
        <fullName evidence="11">NAD-specific glutamate dehydrogenase</fullName>
        <ecNumber evidence="11">1.4.1.2</ecNumber>
    </submittedName>
</protein>
<dbReference type="Pfam" id="PF21076">
    <property type="entry name" value="GDH_ACT2"/>
    <property type="match status" value="1"/>
</dbReference>
<feature type="domain" description="NAD-glutamate dehydrogenase N-terminal ACT1" evidence="8">
    <location>
        <begin position="35"/>
        <end position="172"/>
    </location>
</feature>
<dbReference type="PANTHER" id="PTHR43403:SF1">
    <property type="entry name" value="NAD-SPECIFIC GLUTAMATE DEHYDROGENASE"/>
    <property type="match status" value="1"/>
</dbReference>
<name>A0A6M4H7P5_9PROT</name>
<keyword evidence="1" id="KW-0808">Transferase</keyword>
<dbReference type="Pfam" id="PF21077">
    <property type="entry name" value="GDH_ACT3"/>
    <property type="match status" value="1"/>
</dbReference>
<dbReference type="PROSITE" id="PS01128">
    <property type="entry name" value="SHIKIMATE_KINASE"/>
    <property type="match status" value="1"/>
</dbReference>
<evidence type="ECO:0000259" key="8">
    <source>
        <dbReference type="Pfam" id="PF21075"/>
    </source>
</evidence>
<dbReference type="Pfam" id="PF21079">
    <property type="entry name" value="GDH_HM2"/>
    <property type="match status" value="1"/>
</dbReference>
<dbReference type="InterPro" id="IPR049064">
    <property type="entry name" value="NAD_Glu_DH_ACT3"/>
</dbReference>
<dbReference type="InterPro" id="IPR049059">
    <property type="entry name" value="NAD_Glu_DH_HM1"/>
</dbReference>
<evidence type="ECO:0000259" key="9">
    <source>
        <dbReference type="Pfam" id="PF21076"/>
    </source>
</evidence>
<keyword evidence="4" id="KW-0067">ATP-binding</keyword>
<dbReference type="SUPFAM" id="SSF51735">
    <property type="entry name" value="NAD(P)-binding Rossmann-fold domains"/>
    <property type="match status" value="1"/>
</dbReference>
<evidence type="ECO:0000256" key="3">
    <source>
        <dbReference type="ARBA" id="ARBA00022777"/>
    </source>
</evidence>
<dbReference type="InterPro" id="IPR049058">
    <property type="entry name" value="NAD_Glu_DH_HM2"/>
</dbReference>
<keyword evidence="3" id="KW-0418">Kinase</keyword>
<dbReference type="Pfam" id="PF21075">
    <property type="entry name" value="GDH_ACT1"/>
    <property type="match status" value="1"/>
</dbReference>
<evidence type="ECO:0000256" key="4">
    <source>
        <dbReference type="ARBA" id="ARBA00022840"/>
    </source>
</evidence>
<dbReference type="InParanoid" id="A0A6M4H7P5"/>
<accession>A0A6M4H7P5</accession>
<dbReference type="InterPro" id="IPR007780">
    <property type="entry name" value="NAD_Glu_DH_bac"/>
</dbReference>
<dbReference type="InterPro" id="IPR048381">
    <property type="entry name" value="GDH_C"/>
</dbReference>
<dbReference type="PANTHER" id="PTHR43403">
    <property type="entry name" value="NAD-SPECIFIC GLUTAMATE DEHYDROGENASE"/>
    <property type="match status" value="1"/>
</dbReference>
<proteinExistence type="predicted"/>
<feature type="domain" description="NAD-glutamate dehydrogenase ACT2" evidence="9">
    <location>
        <begin position="405"/>
        <end position="494"/>
    </location>
</feature>
<dbReference type="Pfam" id="PF21078">
    <property type="entry name" value="GDH_HM3"/>
    <property type="match status" value="1"/>
</dbReference>
<dbReference type="PIRSF" id="PIRSF036761">
    <property type="entry name" value="GDH_Mll4104"/>
    <property type="match status" value="1"/>
</dbReference>
<dbReference type="GO" id="GO:0006538">
    <property type="term" value="P:L-glutamate catabolic process"/>
    <property type="evidence" value="ECO:0007669"/>
    <property type="project" value="InterPro"/>
</dbReference>
<reference evidence="11 12" key="1">
    <citation type="submission" date="2020-04" db="EMBL/GenBank/DDBJ databases">
        <title>Usitatibacter rugosus gen. nov., sp. nov. and Usitatibacter palustris sp. nov., novel members of Usitatibacteraceae fam. nov. within the order Nitrosomonadales isolated from soil.</title>
        <authorList>
            <person name="Huber K.J."/>
            <person name="Neumann-Schaal M."/>
            <person name="Geppert A."/>
            <person name="Luckner M."/>
            <person name="Wanner G."/>
            <person name="Overmann J."/>
        </authorList>
    </citation>
    <scope>NUCLEOTIDE SEQUENCE [LARGE SCALE GENOMIC DNA]</scope>
    <source>
        <strain evidence="11 12">Swamp67</strain>
    </source>
</reference>
<dbReference type="EC" id="1.4.1.2" evidence="11"/>
<dbReference type="InterPro" id="IPR049062">
    <property type="entry name" value="NAD_Glu_DH_ACT2"/>
</dbReference>
<dbReference type="EMBL" id="CP053073">
    <property type="protein sequence ID" value="QJR15392.1"/>
    <property type="molecule type" value="Genomic_DNA"/>
</dbReference>
<evidence type="ECO:0000259" key="10">
    <source>
        <dbReference type="Pfam" id="PF21077"/>
    </source>
</evidence>
<dbReference type="RefSeq" id="WP_171162631.1">
    <property type="nucleotide sequence ID" value="NZ_CP053073.1"/>
</dbReference>
<dbReference type="InterPro" id="IPR024727">
    <property type="entry name" value="NAD_Glu_DH_N_ACT1"/>
</dbReference>
<dbReference type="InterPro" id="IPR036291">
    <property type="entry name" value="NAD(P)-bd_dom_sf"/>
</dbReference>